<proteinExistence type="predicted"/>
<dbReference type="EMBL" id="VFIY01000004">
    <property type="protein sequence ID" value="TPD63007.1"/>
    <property type="molecule type" value="Genomic_DNA"/>
</dbReference>
<comment type="caution">
    <text evidence="3">The sequence shown here is derived from an EMBL/GenBank/DDBJ whole genome shotgun (WGS) entry which is preliminary data.</text>
</comment>
<keyword evidence="4" id="KW-1185">Reference proteome</keyword>
<evidence type="ECO:0000256" key="2">
    <source>
        <dbReference type="SAM" id="Phobius"/>
    </source>
</evidence>
<dbReference type="Proteomes" id="UP000319148">
    <property type="component" value="Unassembled WGS sequence"/>
</dbReference>
<reference evidence="4" key="1">
    <citation type="submission" date="2019-06" db="EMBL/GenBank/DDBJ databases">
        <title>The complete genome of Emcibacter congregatus ZYLT.</title>
        <authorList>
            <person name="Zhao Z."/>
        </authorList>
    </citation>
    <scope>NUCLEOTIDE SEQUENCE [LARGE SCALE GENOMIC DNA]</scope>
    <source>
        <strain evidence="4">MCCC 1A06723</strain>
    </source>
</reference>
<keyword evidence="2" id="KW-0812">Transmembrane</keyword>
<accession>A0A501PSD5</accession>
<organism evidence="3 4">
    <name type="scientific">Emcibacter nanhaiensis</name>
    <dbReference type="NCBI Taxonomy" id="1505037"/>
    <lineage>
        <taxon>Bacteria</taxon>
        <taxon>Pseudomonadati</taxon>
        <taxon>Pseudomonadota</taxon>
        <taxon>Alphaproteobacteria</taxon>
        <taxon>Emcibacterales</taxon>
        <taxon>Emcibacteraceae</taxon>
        <taxon>Emcibacter</taxon>
    </lineage>
</organism>
<keyword evidence="2" id="KW-1133">Transmembrane helix</keyword>
<keyword evidence="2" id="KW-0472">Membrane</keyword>
<evidence type="ECO:0000313" key="4">
    <source>
        <dbReference type="Proteomes" id="UP000319148"/>
    </source>
</evidence>
<sequence>MEISFLTIGLIGCLLTLIGFGLRDIWRGLKSISRRGGAQREGDGAGREWGYTHSLFVHLLSFVGGTGTAIIREFGPALEPKKTPGLQAKPHIPTNSEAER</sequence>
<evidence type="ECO:0000256" key="1">
    <source>
        <dbReference type="SAM" id="MobiDB-lite"/>
    </source>
</evidence>
<feature type="region of interest" description="Disordered" evidence="1">
    <location>
        <begin position="78"/>
        <end position="100"/>
    </location>
</feature>
<feature type="transmembrane region" description="Helical" evidence="2">
    <location>
        <begin position="6"/>
        <end position="26"/>
    </location>
</feature>
<dbReference type="AlphaFoldDB" id="A0A501PSD5"/>
<gene>
    <name evidence="3" type="ORF">FIV46_02705</name>
</gene>
<name>A0A501PSD5_9PROT</name>
<protein>
    <submittedName>
        <fullName evidence="3">Uncharacterized protein</fullName>
    </submittedName>
</protein>
<evidence type="ECO:0000313" key="3">
    <source>
        <dbReference type="EMBL" id="TPD63007.1"/>
    </source>
</evidence>
<dbReference type="RefSeq" id="WP_139938257.1">
    <property type="nucleotide sequence ID" value="NZ_JBHSYP010000022.1"/>
</dbReference>